<dbReference type="InterPro" id="IPR055453">
    <property type="entry name" value="TRAPP14_N"/>
</dbReference>
<sequence length="424" mass="46779">MLTHTHTHTLSLLLLPVAMVQMMESQCEYFMYFPAVPITDLSDPGRSHLFLGETVRFLLVLRSRGGGTPPDTADGAAAPPSGRSRPAAGPGGICGWLSERRGQRESRGEQPAPGNNHHQNTPEHQNHHDFQSGDEANDDGDDDYIAAAEAAIAALGSRVMVTVWKKEAEKAEVQELGYLSVLQQREPTHTFRHDLNTFKAQVSTTLTVLPPPTKHASIKVVNRSEQNKLKCCSYTSASCRRMIHVFPPPLCSHQSGQVGMASFCRVDSSACRLPSMLSALEEHDFLFQLHLNDTPPDDSNEVPLVAVLQWSTPKMPFTNCIYTHYRLPSLHLDRPRFVMTASAPSTVRVREDFRSDMKLKLQFTASVSNPPLDAGRCHDGQCHGAPGHHPPRRLSGRSASLPSGQISAFCGQDRQRECKVLVLE</sequence>
<feature type="domain" description="TRAPP14 N-terminal" evidence="3">
    <location>
        <begin position="27"/>
        <end position="114"/>
    </location>
</feature>
<keyword evidence="5" id="KW-1185">Reference proteome</keyword>
<feature type="compositionally biased region" description="Low complexity" evidence="1">
    <location>
        <begin position="69"/>
        <end position="88"/>
    </location>
</feature>
<dbReference type="PANTHER" id="PTHR16096:SF8">
    <property type="entry name" value="TRAFFICKING PROTEIN PARTICLE COMPLEX SUBUNIT 14"/>
    <property type="match status" value="1"/>
</dbReference>
<comment type="caution">
    <text evidence="4">The sequence shown here is derived from an EMBL/GenBank/DDBJ whole genome shotgun (WGS) entry which is preliminary data.</text>
</comment>
<dbReference type="OrthoDB" id="6047286at2759"/>
<dbReference type="GO" id="GO:0043014">
    <property type="term" value="F:alpha-tubulin binding"/>
    <property type="evidence" value="ECO:0007669"/>
    <property type="project" value="InterPro"/>
</dbReference>
<evidence type="ECO:0000256" key="2">
    <source>
        <dbReference type="SAM" id="SignalP"/>
    </source>
</evidence>
<feature type="region of interest" description="Disordered" evidence="1">
    <location>
        <begin position="375"/>
        <end position="399"/>
    </location>
</feature>
<name>A0A7J5XVJ9_DISMA</name>
<dbReference type="Proteomes" id="UP000518266">
    <property type="component" value="Unassembled WGS sequence"/>
</dbReference>
<gene>
    <name evidence="4" type="ORF">F7725_006371</name>
</gene>
<feature type="compositionally biased region" description="Basic and acidic residues" evidence="1">
    <location>
        <begin position="120"/>
        <end position="131"/>
    </location>
</feature>
<feature type="signal peptide" evidence="2">
    <location>
        <begin position="1"/>
        <end position="25"/>
    </location>
</feature>
<feature type="chain" id="PRO_5029882447" description="TRAPP14 N-terminal domain-containing protein" evidence="2">
    <location>
        <begin position="26"/>
        <end position="424"/>
    </location>
</feature>
<evidence type="ECO:0000313" key="4">
    <source>
        <dbReference type="EMBL" id="KAF3840509.1"/>
    </source>
</evidence>
<evidence type="ECO:0000256" key="1">
    <source>
        <dbReference type="SAM" id="MobiDB-lite"/>
    </source>
</evidence>
<keyword evidence="2" id="KW-0732">Signal</keyword>
<feature type="compositionally biased region" description="Basic and acidic residues" evidence="1">
    <location>
        <begin position="98"/>
        <end position="108"/>
    </location>
</feature>
<reference evidence="4 5" key="1">
    <citation type="submission" date="2020-03" db="EMBL/GenBank/DDBJ databases">
        <title>Dissostichus mawsoni Genome sequencing and assembly.</title>
        <authorList>
            <person name="Park H."/>
        </authorList>
    </citation>
    <scope>NUCLEOTIDE SEQUENCE [LARGE SCALE GENOMIC DNA]</scope>
    <source>
        <strain evidence="4">DM0001</strain>
        <tissue evidence="4">Muscle</tissue>
    </source>
</reference>
<dbReference type="InterPro" id="IPR031626">
    <property type="entry name" value="TRAPPC14"/>
</dbReference>
<dbReference type="EMBL" id="JAAKFY010000020">
    <property type="protein sequence ID" value="KAF3840509.1"/>
    <property type="molecule type" value="Genomic_DNA"/>
</dbReference>
<feature type="region of interest" description="Disordered" evidence="1">
    <location>
        <begin position="66"/>
        <end position="141"/>
    </location>
</feature>
<feature type="domain" description="TRAPP14 N-terminal" evidence="3">
    <location>
        <begin position="154"/>
        <end position="336"/>
    </location>
</feature>
<protein>
    <recommendedName>
        <fullName evidence="3">TRAPP14 N-terminal domain-containing protein</fullName>
    </recommendedName>
</protein>
<evidence type="ECO:0000259" key="3">
    <source>
        <dbReference type="Pfam" id="PF15806"/>
    </source>
</evidence>
<dbReference type="AlphaFoldDB" id="A0A7J5XVJ9"/>
<dbReference type="PANTHER" id="PTHR16096">
    <property type="entry name" value="MICROTUBULE-ASSOCIATED PROTEIN 11"/>
    <property type="match status" value="1"/>
</dbReference>
<evidence type="ECO:0000313" key="5">
    <source>
        <dbReference type="Proteomes" id="UP000518266"/>
    </source>
</evidence>
<dbReference type="GO" id="GO:0060271">
    <property type="term" value="P:cilium assembly"/>
    <property type="evidence" value="ECO:0007669"/>
    <property type="project" value="InterPro"/>
</dbReference>
<dbReference type="GO" id="GO:1990071">
    <property type="term" value="C:TRAPPII protein complex"/>
    <property type="evidence" value="ECO:0007669"/>
    <property type="project" value="TreeGrafter"/>
</dbReference>
<proteinExistence type="predicted"/>
<dbReference type="Pfam" id="PF15806">
    <property type="entry name" value="TRAPP14_N"/>
    <property type="match status" value="2"/>
</dbReference>
<organism evidence="4 5">
    <name type="scientific">Dissostichus mawsoni</name>
    <name type="common">Antarctic cod</name>
    <dbReference type="NCBI Taxonomy" id="36200"/>
    <lineage>
        <taxon>Eukaryota</taxon>
        <taxon>Metazoa</taxon>
        <taxon>Chordata</taxon>
        <taxon>Craniata</taxon>
        <taxon>Vertebrata</taxon>
        <taxon>Euteleostomi</taxon>
        <taxon>Actinopterygii</taxon>
        <taxon>Neopterygii</taxon>
        <taxon>Teleostei</taxon>
        <taxon>Neoteleostei</taxon>
        <taxon>Acanthomorphata</taxon>
        <taxon>Eupercaria</taxon>
        <taxon>Perciformes</taxon>
        <taxon>Notothenioidei</taxon>
        <taxon>Nototheniidae</taxon>
        <taxon>Dissostichus</taxon>
    </lineage>
</organism>
<accession>A0A7J5XVJ9</accession>